<accession>A0A0F9JU40</accession>
<name>A0A0F9JU40_9ZZZZ</name>
<protein>
    <submittedName>
        <fullName evidence="2">Uncharacterized protein</fullName>
    </submittedName>
</protein>
<sequence>MLLRPKQSMAMLKADHVQKVEVKRVEIIDDLECAWGGSGLDAAMRQQAAYQVQVQRQQQAPQPSPLEALFGGPWR</sequence>
<dbReference type="AlphaFoldDB" id="A0A0F9JU40"/>
<organism evidence="2">
    <name type="scientific">marine sediment metagenome</name>
    <dbReference type="NCBI Taxonomy" id="412755"/>
    <lineage>
        <taxon>unclassified sequences</taxon>
        <taxon>metagenomes</taxon>
        <taxon>ecological metagenomes</taxon>
    </lineage>
</organism>
<reference evidence="2" key="1">
    <citation type="journal article" date="2015" name="Nature">
        <title>Complex archaea that bridge the gap between prokaryotes and eukaryotes.</title>
        <authorList>
            <person name="Spang A."/>
            <person name="Saw J.H."/>
            <person name="Jorgensen S.L."/>
            <person name="Zaremba-Niedzwiedzka K."/>
            <person name="Martijn J."/>
            <person name="Lind A.E."/>
            <person name="van Eijk R."/>
            <person name="Schleper C."/>
            <person name="Guy L."/>
            <person name="Ettema T.J."/>
        </authorList>
    </citation>
    <scope>NUCLEOTIDE SEQUENCE</scope>
</reference>
<evidence type="ECO:0000313" key="2">
    <source>
        <dbReference type="EMBL" id="KKM73294.1"/>
    </source>
</evidence>
<gene>
    <name evidence="2" type="ORF">LCGC14_1411970</name>
</gene>
<proteinExistence type="predicted"/>
<dbReference type="EMBL" id="LAZR01009324">
    <property type="protein sequence ID" value="KKM73294.1"/>
    <property type="molecule type" value="Genomic_DNA"/>
</dbReference>
<feature type="region of interest" description="Disordered" evidence="1">
    <location>
        <begin position="55"/>
        <end position="75"/>
    </location>
</feature>
<evidence type="ECO:0000256" key="1">
    <source>
        <dbReference type="SAM" id="MobiDB-lite"/>
    </source>
</evidence>
<comment type="caution">
    <text evidence="2">The sequence shown here is derived from an EMBL/GenBank/DDBJ whole genome shotgun (WGS) entry which is preliminary data.</text>
</comment>